<sequence>MTAYLLQLPHRADMTDSLRARFRDLTVDRPADAHHVTPVGARFRGARSPGPAPQVTVWTVPGARIVGPVRVGEQTLAVYGVVPSPPDAWVDRPVDEEWMVAVARHGGGGCVRVDGPGVDAAGAVAQWVERLAPTLSDDDYFRPVAPPATEFTVYSPTFAEPEQIIPHLHGVGVRVRSAQRGHDGVSLEVVGETQYDGSVSVVMRRITTEPVALASVPWREFGPFAYTVSWRPDASLVVGVDAADEGASDDALLALARSRIAPLIARLAGRLQAEFSGTVLTADGFVVRGQGALQ</sequence>
<dbReference type="RefSeq" id="WP_015772686.1">
    <property type="nucleotide sequence ID" value="NC_013174.1"/>
</dbReference>
<dbReference type="AlphaFoldDB" id="C7R2T4"/>
<dbReference type="HOGENOM" id="CLU_945866_0_0_11"/>
<organism evidence="1 2">
    <name type="scientific">Jonesia denitrificans (strain ATCC 14870 / DSM 20603 / BCRC 15368 / CIP 55.134 / JCM 11481 / NBRC 15587 / NCTC 10816 / Prevot 55134)</name>
    <name type="common">Listeria denitrificans</name>
    <dbReference type="NCBI Taxonomy" id="471856"/>
    <lineage>
        <taxon>Bacteria</taxon>
        <taxon>Bacillati</taxon>
        <taxon>Actinomycetota</taxon>
        <taxon>Actinomycetes</taxon>
        <taxon>Micrococcales</taxon>
        <taxon>Jonesiaceae</taxon>
        <taxon>Jonesia</taxon>
    </lineage>
</organism>
<evidence type="ECO:0000313" key="2">
    <source>
        <dbReference type="Proteomes" id="UP000000628"/>
    </source>
</evidence>
<dbReference type="OrthoDB" id="5139398at2"/>
<gene>
    <name evidence="1" type="ordered locus">Jden_2443</name>
</gene>
<protein>
    <submittedName>
        <fullName evidence="1">Uncharacterized protein</fullName>
    </submittedName>
</protein>
<dbReference type="KEGG" id="jde:Jden_2443"/>
<name>C7R2T4_JONDD</name>
<reference evidence="1 2" key="1">
    <citation type="journal article" date="2009" name="Stand. Genomic Sci.">
        <title>Complete genome sequence of Jonesia denitrificans type strain (Prevot 55134).</title>
        <authorList>
            <person name="Pukall R."/>
            <person name="Gehrich-Schroter G."/>
            <person name="Lapidus A."/>
            <person name="Nolan M."/>
            <person name="Glavina Del Rio T."/>
            <person name="Lucas S."/>
            <person name="Chen F."/>
            <person name="Tice H."/>
            <person name="Pitluck S."/>
            <person name="Cheng J.F."/>
            <person name="Copeland A."/>
            <person name="Saunders E."/>
            <person name="Brettin T."/>
            <person name="Detter J.C."/>
            <person name="Bruce D."/>
            <person name="Goodwin L."/>
            <person name="Pati A."/>
            <person name="Ivanova N."/>
            <person name="Mavromatis K."/>
            <person name="Ovchinnikova G."/>
            <person name="Chen A."/>
            <person name="Palaniappan K."/>
            <person name="Land M."/>
            <person name="Hauser L."/>
            <person name="Chang Y.J."/>
            <person name="Jeffries C.D."/>
            <person name="Chain P."/>
            <person name="Goker M."/>
            <person name="Bristow J."/>
            <person name="Eisen J.A."/>
            <person name="Markowitz V."/>
            <person name="Hugenholtz P."/>
            <person name="Kyrpides N.C."/>
            <person name="Klenk H.P."/>
            <person name="Han C."/>
        </authorList>
    </citation>
    <scope>NUCLEOTIDE SEQUENCE [LARGE SCALE GENOMIC DNA]</scope>
    <source>
        <strain evidence="2">ATCC 14870 / DSM 20603 / BCRC 15368 / CIP 55.134 / JCM 11481 / NBRC 15587 / NCTC 10816 / Prevot 55134</strain>
    </source>
</reference>
<proteinExistence type="predicted"/>
<dbReference type="eggNOG" id="ENOG50333K4">
    <property type="taxonomic scope" value="Bacteria"/>
</dbReference>
<accession>C7R2T4</accession>
<dbReference type="Proteomes" id="UP000000628">
    <property type="component" value="Chromosome"/>
</dbReference>
<keyword evidence="2" id="KW-1185">Reference proteome</keyword>
<evidence type="ECO:0000313" key="1">
    <source>
        <dbReference type="EMBL" id="ACV10075.1"/>
    </source>
</evidence>
<dbReference type="EMBL" id="CP001706">
    <property type="protein sequence ID" value="ACV10075.1"/>
    <property type="molecule type" value="Genomic_DNA"/>
</dbReference>